<dbReference type="EMBL" id="AEJF01000194">
    <property type="protein sequence ID" value="KLU21949.1"/>
    <property type="molecule type" value="Genomic_DNA"/>
</dbReference>
<dbReference type="Proteomes" id="UP000035963">
    <property type="component" value="Unassembled WGS sequence"/>
</dbReference>
<dbReference type="PATRIC" id="fig|908627.4.peg.7352"/>
<name>A0A0J1CN28_9BURK</name>
<comment type="caution">
    <text evidence="1">The sequence shown here is derived from an EMBL/GenBank/DDBJ whole genome shotgun (WGS) entry which is preliminary data.</text>
</comment>
<dbReference type="AlphaFoldDB" id="A0A0J1CN28"/>
<gene>
    <name evidence="1" type="ORF">EOS_32920</name>
</gene>
<reference evidence="1 2" key="1">
    <citation type="journal article" date="2015" name="Genome Announc.">
        <title>Draft Genome Sequence of Burkholderia sp. Strain PML1(12), an Ectomycorrhizosphere-Inhabiting Bacterium with Effective Mineral-Weathering Ability.</title>
        <authorList>
            <person name="Uroz S."/>
            <person name="Oger P."/>
        </authorList>
    </citation>
    <scope>NUCLEOTIDE SEQUENCE [LARGE SCALE GENOMIC DNA]</scope>
    <source>
        <strain evidence="2">PML1(12)</strain>
    </source>
</reference>
<dbReference type="RefSeq" id="WP_047896398.1">
    <property type="nucleotide sequence ID" value="NZ_AEJF01000194.1"/>
</dbReference>
<evidence type="ECO:0000313" key="1">
    <source>
        <dbReference type="EMBL" id="KLU21949.1"/>
    </source>
</evidence>
<organism evidence="1 2">
    <name type="scientific">Caballeronia mineralivorans PML1(12)</name>
    <dbReference type="NCBI Taxonomy" id="908627"/>
    <lineage>
        <taxon>Bacteria</taxon>
        <taxon>Pseudomonadati</taxon>
        <taxon>Pseudomonadota</taxon>
        <taxon>Betaproteobacteria</taxon>
        <taxon>Burkholderiales</taxon>
        <taxon>Burkholderiaceae</taxon>
        <taxon>Caballeronia</taxon>
    </lineage>
</organism>
<sequence length="67" mass="7089">MHTHRHRAAAELAAYAQAKIPTNAQLHAMAAAFAAMLAADIDAPVTVTIRGIPITRNPRNTDKSVTG</sequence>
<evidence type="ECO:0000313" key="2">
    <source>
        <dbReference type="Proteomes" id="UP000035963"/>
    </source>
</evidence>
<protein>
    <submittedName>
        <fullName evidence="1">Uncharacterized protein</fullName>
    </submittedName>
</protein>
<accession>A0A0J1CN28</accession>
<proteinExistence type="predicted"/>
<keyword evidence="2" id="KW-1185">Reference proteome</keyword>